<dbReference type="InterPro" id="IPR013783">
    <property type="entry name" value="Ig-like_fold"/>
</dbReference>
<dbReference type="RefSeq" id="WP_130645629.1">
    <property type="nucleotide sequence ID" value="NZ_PGCL01000001.1"/>
</dbReference>
<accession>A0A483CQ92</accession>
<dbReference type="Gene3D" id="3.40.50.410">
    <property type="entry name" value="von Willebrand factor, type A domain"/>
    <property type="match status" value="1"/>
</dbReference>
<dbReference type="Proteomes" id="UP000292580">
    <property type="component" value="Unassembled WGS sequence"/>
</dbReference>
<dbReference type="OrthoDB" id="112235at2157"/>
<dbReference type="EMBL" id="PGCL01000001">
    <property type="protein sequence ID" value="TAJ45283.1"/>
    <property type="molecule type" value="Genomic_DNA"/>
</dbReference>
<comment type="similarity">
    <text evidence="1">Belongs to the intimin/invasin family.</text>
</comment>
<dbReference type="Gene3D" id="2.60.40.10">
    <property type="entry name" value="Immunoglobulins"/>
    <property type="match status" value="2"/>
</dbReference>
<reference evidence="3 4" key="1">
    <citation type="submission" date="2017-11" db="EMBL/GenBank/DDBJ databases">
        <title>Isolation and Characterization of Methanofollis Species from Methane Seep Offshore SW Taiwan.</title>
        <authorList>
            <person name="Teng N.-H."/>
            <person name="Lai M.-C."/>
            <person name="Chen S.-C."/>
        </authorList>
    </citation>
    <scope>NUCLEOTIDE SEQUENCE [LARGE SCALE GENOMIC DNA]</scope>
    <source>
        <strain evidence="3 4">FWC-SCC2</strain>
    </source>
</reference>
<comment type="caution">
    <text evidence="3">The sequence shown here is derived from an EMBL/GenBank/DDBJ whole genome shotgun (WGS) entry which is preliminary data.</text>
</comment>
<keyword evidence="4" id="KW-1185">Reference proteome</keyword>
<gene>
    <name evidence="3" type="ORF">CUJ86_00600</name>
</gene>
<feature type="domain" description="Big-1" evidence="2">
    <location>
        <begin position="242"/>
        <end position="333"/>
    </location>
</feature>
<dbReference type="PROSITE" id="PS51127">
    <property type="entry name" value="BIG1"/>
    <property type="match status" value="1"/>
</dbReference>
<dbReference type="SUPFAM" id="SSF49373">
    <property type="entry name" value="Invasin/intimin cell-adhesion fragments"/>
    <property type="match status" value="2"/>
</dbReference>
<protein>
    <recommendedName>
        <fullName evidence="2">Big-1 domain-containing protein</fullName>
    </recommendedName>
</protein>
<evidence type="ECO:0000313" key="3">
    <source>
        <dbReference type="EMBL" id="TAJ45283.1"/>
    </source>
</evidence>
<dbReference type="AlphaFoldDB" id="A0A483CQ92"/>
<evidence type="ECO:0000313" key="4">
    <source>
        <dbReference type="Proteomes" id="UP000292580"/>
    </source>
</evidence>
<evidence type="ECO:0000259" key="2">
    <source>
        <dbReference type="PROSITE" id="PS51127"/>
    </source>
</evidence>
<dbReference type="InterPro" id="IPR008964">
    <property type="entry name" value="Invasin/intimin_cell_adhesion"/>
</dbReference>
<proteinExistence type="inferred from homology"/>
<organism evidence="3 4">
    <name type="scientific">Methanofollis fontis</name>
    <dbReference type="NCBI Taxonomy" id="2052832"/>
    <lineage>
        <taxon>Archaea</taxon>
        <taxon>Methanobacteriati</taxon>
        <taxon>Methanobacteriota</taxon>
        <taxon>Stenosarchaea group</taxon>
        <taxon>Methanomicrobia</taxon>
        <taxon>Methanomicrobiales</taxon>
        <taxon>Methanomicrobiaceae</taxon>
        <taxon>Methanofollis</taxon>
    </lineage>
</organism>
<dbReference type="InterPro" id="IPR036465">
    <property type="entry name" value="vWFA_dom_sf"/>
</dbReference>
<dbReference type="InterPro" id="IPR003344">
    <property type="entry name" value="Big_1_dom"/>
</dbReference>
<sequence length="1036" mass="108466">MKMHSVLAAFVLVLFFCQAATASDSPEVTISADPLWSVAGDGGSVSLHVLVADGGAGVNAAAVDLSCDPSCGTITPAHPVTNAHGTATATFHPSTVAGPVEITASAIWDGQDVPVTGSVVVHIDHDDPYAITLLEFPEGATVGSDVTITVGIEDCWGNPIDDALDVETVNLSVGSPGNAAAFVTDGGTGDAITLPLDSAGQAAATLRLDTTAGENIVFLDAPGTVADVYMTIEGVANGTPVSITSAYASASCPANGEDTVLIAYSLLDTYGNPCSGADVRIASSLGETATVATNRFGSALVRYGPKVTPVDVVLTATAVGNGSVTTSDTVSFTSTAPVNMALTASLLNMKSLDVDSSSTAAVTARITTEGGTPPDEEVEVTFSITDEERGGGTAPSLNLATVTTSGGVATATFIPGEFSSSDPSTGTCTLTATATLNGTPVTRSLDLAWRNYPSVSVSVSAEPETLVVNNTADVTISIRGDGWEFAPPPADVMMCISRTPTMLRGYPDPMVIAMNASMYFAGLMDEDVDSLGLVSYGEETPAGLMADLREMNSGNTKSVYNEIGYDPGGGSGAEAYITTHYTKSGTVRFDEEVTLDLPLSTSYGSFNDSVQCLIPYSSLSKGQGKHSGDELRLALYKSITEIVDNGSADDARAVVVLLDDFWNNGGGGKFGTLYGNPLGPDGTYEKEDYYIFPDDGRGNGHMWGSGGRWQNLANYASDNDVRIYVLLIDTHNGNVNGKIGRDLSTLADQTDGEYCYVENEDFESDLEGFLEDIKDDLRVASVFNTALDASLADVTVDGESVSSAGVLSYEYVEGVSTWITNTSATGDDLYSGTVDDTGDWADDRVLSFGIGTIEYNQVWTATVRLNFSSAGSIGLFTDENSVISLSDGEGNDYEQVLPPLSISVVDPDDVGAFNTTAFDVTYLTPTGNNETGSIEVEWGLAYEGANPESVTQHLSYQYSPDNIVWDNVWIPVPDIPAVYEGVDGVYSADFSTSGNNGWYKIRVRAREAIDGGAEAWRTADYLVLVNSGNKLVMRIL</sequence>
<evidence type="ECO:0000256" key="1">
    <source>
        <dbReference type="ARBA" id="ARBA00010116"/>
    </source>
</evidence>
<name>A0A483CQ92_9EURY</name>